<protein>
    <submittedName>
        <fullName evidence="3">Uncharacterized protein</fullName>
    </submittedName>
</protein>
<feature type="compositionally biased region" description="Basic and acidic residues" evidence="2">
    <location>
        <begin position="1187"/>
        <end position="1210"/>
    </location>
</feature>
<organism evidence="3 4">
    <name type="scientific">Stylonychia lemnae</name>
    <name type="common">Ciliate</name>
    <dbReference type="NCBI Taxonomy" id="5949"/>
    <lineage>
        <taxon>Eukaryota</taxon>
        <taxon>Sar</taxon>
        <taxon>Alveolata</taxon>
        <taxon>Ciliophora</taxon>
        <taxon>Intramacronucleata</taxon>
        <taxon>Spirotrichea</taxon>
        <taxon>Stichotrichia</taxon>
        <taxon>Sporadotrichida</taxon>
        <taxon>Oxytrichidae</taxon>
        <taxon>Stylonychinae</taxon>
        <taxon>Stylonychia</taxon>
    </lineage>
</organism>
<feature type="compositionally biased region" description="Low complexity" evidence="2">
    <location>
        <begin position="1141"/>
        <end position="1152"/>
    </location>
</feature>
<keyword evidence="4" id="KW-1185">Reference proteome</keyword>
<feature type="coiled-coil region" evidence="1">
    <location>
        <begin position="723"/>
        <end position="880"/>
    </location>
</feature>
<feature type="compositionally biased region" description="Basic and acidic residues" evidence="2">
    <location>
        <begin position="1268"/>
        <end position="1280"/>
    </location>
</feature>
<feature type="region of interest" description="Disordered" evidence="2">
    <location>
        <begin position="205"/>
        <end position="236"/>
    </location>
</feature>
<feature type="compositionally biased region" description="Polar residues" evidence="2">
    <location>
        <begin position="1156"/>
        <end position="1186"/>
    </location>
</feature>
<accession>A0A078A822</accession>
<sequence>MNKHQTKPSAASNLATGAGGIFEGGVISNTSDILDINLSKSYNAQYKITPASLRRNKQSRERVNYHLNKSTDYEQKNSLNQDFNIVYTDDQRVGINDSQRMNQNHKSRGRNELNYTQIQESPDSIGGEFLQIKNSLKPQQSLLPEERKTIEDNKSINNDGGDSSMPPLRQVVMTAYQNNRYEGGPQNQPQMNLHQKRSTMGKLDNLNSAYNNLNKTTNDGQSNHLGTESSNPSQYTSSHHFVMNKSIDKKSAKQQNQNLIKKYKPKESDTHPYDSQIDEKVPIVKSTSIRIEKQQQNQANINKIIQKQSRSSSRSFFSRRPKTVQQMLEFHSSNKYNSQLNKIFERKYSTNVDENESLERIEQEPPTGRERSQQNINKTYESNSNDYNPTVVLTNTLFKNSGGAGGGGNQFQSFKEALNQQLDSQNILQKSFQSAEQIKQQTAINQKLMRKQIEQIKARLDQREFEFESKYGLNQESEKQFNIDRKEMQRELISIYEEILNEYQSKILKKQGSQQQLVDRLFQGMKQSMQKINNLSELEIHQKHLDIQSLNKEIEILNKHNQALQEKLDMEQEYLNNMFEKGKQENLHKMVTEWESMKSLQEQLNETNFLSNTLMRKKTSRGFNEDIQNLVNSEEGQQFLNDYSGVIIQLKDLYSMMRGNVFYDKQGDFNLDIKTELVTDKIENEMQEKFKNVQSATAMKVLRRFYKKIVFVDQSTQVEEDPLEIEKQKLERLINHLRNDRDNDLRRISQLQMNIEQMQKSHNTVQVQYRETKSMLSLREDQLQQKEGEMKEMKASYKYLNDQMLKFQDQVKELMIKCDEYEQKVEMYKESLQFLESKHKKRKSKLAIIKEEKVNLNHKVTELQNQTDEMQKSIKTLQKANDPERKRITMVKKPIFDANGNQIGEGLVEQVVTMRTDDSMGYLKSMQYSNRNKSEAEEDSESDLGSDFSLDSQEKAEFENLLKEQGLDQEFMKVNREELDNKIKSWFRNSNTDMDQLKDQIALEFREKIRISRKLKRHDDNQKQRERNRSSIDDQSHRVNSSKQTKRTSQDNMDSKHLRVSDAKPLNKKAPQLNSKLSPKESRNSPSIKVERSESRNRKERPSPVQNPNKIEIADKKPQTPAKLKQSRNDNKLDPKKNLTQQSNQSKQINSKDISKTMTSDNKSRKSQNQGASLKSQKTNSKLKSSNTEKESSIDKSQNKEPVRELKETIEVFDEDSPQFKKQEALDNKQSQQQLNKQQTFNQLNQQSSRSRIISNDTQDLELNKQQSKDTLNHQNEEQSNRQQLNQQQNYESPREPRVKISHKSRDDLSQMSDNQAAISDAKRSQGQDKSRQSLFNQSLNQMQLQNQIASTNPTKDSFEKSADHSLRRGFTLNQRAQQNASSFNEDFFNLQRPQEKSHSFFQNRTNMAFVNLNSKQVQTDLTGEVIRKPNAQGLSGETIHTQTEEFMFPMDEDLKRKVMDLIGGRLAKYGDTYNKGSSFFTKAVQIMDELDDKFLIDVGIEGGMNDKDYCKLRIANGLQDPRYKSFKPVLKQIKNQNSKQ</sequence>
<feature type="region of interest" description="Disordered" evidence="2">
    <location>
        <begin position="352"/>
        <end position="384"/>
    </location>
</feature>
<reference evidence="3 4" key="1">
    <citation type="submission" date="2014-06" db="EMBL/GenBank/DDBJ databases">
        <authorList>
            <person name="Swart Estienne"/>
        </authorList>
    </citation>
    <scope>NUCLEOTIDE SEQUENCE [LARGE SCALE GENOMIC DNA]</scope>
    <source>
        <strain evidence="3 4">130c</strain>
    </source>
</reference>
<dbReference type="InParanoid" id="A0A078A822"/>
<feature type="compositionally biased region" description="Basic and acidic residues" evidence="2">
    <location>
        <begin position="1078"/>
        <end position="1102"/>
    </location>
</feature>
<dbReference type="EMBL" id="CCKQ01006420">
    <property type="protein sequence ID" value="CDW77732.1"/>
    <property type="molecule type" value="Genomic_DNA"/>
</dbReference>
<feature type="compositionally biased region" description="Low complexity" evidence="2">
    <location>
        <begin position="1281"/>
        <end position="1292"/>
    </location>
</feature>
<evidence type="ECO:0000256" key="2">
    <source>
        <dbReference type="SAM" id="MobiDB-lite"/>
    </source>
</evidence>
<feature type="compositionally biased region" description="Polar residues" evidence="2">
    <location>
        <begin position="373"/>
        <end position="384"/>
    </location>
</feature>
<gene>
    <name evidence="3" type="primary">Contig12974.g13838</name>
    <name evidence="3" type="ORF">STYLEM_6698</name>
</gene>
<evidence type="ECO:0000313" key="4">
    <source>
        <dbReference type="Proteomes" id="UP000039865"/>
    </source>
</evidence>
<feature type="region of interest" description="Disordered" evidence="2">
    <location>
        <begin position="1268"/>
        <end position="1333"/>
    </location>
</feature>
<feature type="compositionally biased region" description="Basic and acidic residues" evidence="2">
    <location>
        <begin position="144"/>
        <end position="154"/>
    </location>
</feature>
<evidence type="ECO:0000256" key="1">
    <source>
        <dbReference type="SAM" id="Coils"/>
    </source>
</evidence>
<keyword evidence="1" id="KW-0175">Coiled coil</keyword>
<feature type="compositionally biased region" description="Basic and acidic residues" evidence="2">
    <location>
        <begin position="1321"/>
        <end position="1332"/>
    </location>
</feature>
<feature type="coiled-coil region" evidence="1">
    <location>
        <begin position="547"/>
        <end position="574"/>
    </location>
</feature>
<name>A0A078A822_STYLE</name>
<dbReference type="Gene3D" id="1.10.287.1490">
    <property type="match status" value="1"/>
</dbReference>
<evidence type="ECO:0000313" key="3">
    <source>
        <dbReference type="EMBL" id="CDW77732.1"/>
    </source>
</evidence>
<feature type="compositionally biased region" description="Basic and acidic residues" evidence="2">
    <location>
        <begin position="1293"/>
        <end position="1309"/>
    </location>
</feature>
<feature type="compositionally biased region" description="Basic and acidic residues" evidence="2">
    <location>
        <begin position="1127"/>
        <end position="1137"/>
    </location>
</feature>
<feature type="region of interest" description="Disordered" evidence="2">
    <location>
        <begin position="927"/>
        <end position="948"/>
    </location>
</feature>
<feature type="compositionally biased region" description="Basic and acidic residues" evidence="2">
    <location>
        <begin position="357"/>
        <end position="372"/>
    </location>
</feature>
<dbReference type="OrthoDB" id="10692951at2759"/>
<feature type="compositionally biased region" description="Basic and acidic residues" evidence="2">
    <location>
        <begin position="1053"/>
        <end position="1062"/>
    </location>
</feature>
<proteinExistence type="predicted"/>
<feature type="compositionally biased region" description="Basic and acidic residues" evidence="2">
    <location>
        <begin position="1218"/>
        <end position="1227"/>
    </location>
</feature>
<dbReference type="Proteomes" id="UP000039865">
    <property type="component" value="Unassembled WGS sequence"/>
</dbReference>
<feature type="region of interest" description="Disordered" evidence="2">
    <location>
        <begin position="141"/>
        <end position="167"/>
    </location>
</feature>
<feature type="compositionally biased region" description="Low complexity" evidence="2">
    <location>
        <begin position="1228"/>
        <end position="1248"/>
    </location>
</feature>
<feature type="compositionally biased region" description="Basic and acidic residues" evidence="2">
    <location>
        <begin position="1017"/>
        <end position="1037"/>
    </location>
</feature>
<feature type="region of interest" description="Disordered" evidence="2">
    <location>
        <begin position="1014"/>
        <end position="1250"/>
    </location>
</feature>